<evidence type="ECO:0000313" key="1">
    <source>
        <dbReference type="EMBL" id="CAB5393650.1"/>
    </source>
</evidence>
<proteinExistence type="predicted"/>
<dbReference type="EMBL" id="CAGKOT010000084">
    <property type="protein sequence ID" value="CAB5393650.1"/>
    <property type="molecule type" value="Genomic_DNA"/>
</dbReference>
<protein>
    <submittedName>
        <fullName evidence="1">Uncharacterized protein</fullName>
    </submittedName>
</protein>
<accession>A0A915ZXF1</accession>
<dbReference type="OrthoDB" id="10450904at2759"/>
<name>A0A915ZXF1_9GLOM</name>
<dbReference type="AlphaFoldDB" id="A0A915ZXF1"/>
<gene>
    <name evidence="1" type="ORF">CHRIB12_LOCUS22944</name>
</gene>
<sequence>MYESWFEWASEDRKTKIRRVDFRRIDEPRFVSASRWIYRIRLSVLGLWMYRIRLSVLGFGYMEFGFQFLGLDIWNSAFGSWALDERR</sequence>
<dbReference type="Proteomes" id="UP000684084">
    <property type="component" value="Unassembled WGS sequence"/>
</dbReference>
<comment type="caution">
    <text evidence="1">The sequence shown here is derived from an EMBL/GenBank/DDBJ whole genome shotgun (WGS) entry which is preliminary data.</text>
</comment>
<evidence type="ECO:0000313" key="2">
    <source>
        <dbReference type="Proteomes" id="UP000684084"/>
    </source>
</evidence>
<reference evidence="1" key="1">
    <citation type="submission" date="2020-05" db="EMBL/GenBank/DDBJ databases">
        <authorList>
            <person name="Rincon C."/>
            <person name="Sanders R I."/>
            <person name="Robbins C."/>
            <person name="Chaturvedi A."/>
        </authorList>
    </citation>
    <scope>NUCLEOTIDE SEQUENCE</scope>
    <source>
        <strain evidence="1">CHB12</strain>
    </source>
</reference>
<organism evidence="1 2">
    <name type="scientific">Rhizophagus irregularis</name>
    <dbReference type="NCBI Taxonomy" id="588596"/>
    <lineage>
        <taxon>Eukaryota</taxon>
        <taxon>Fungi</taxon>
        <taxon>Fungi incertae sedis</taxon>
        <taxon>Mucoromycota</taxon>
        <taxon>Glomeromycotina</taxon>
        <taxon>Glomeromycetes</taxon>
        <taxon>Glomerales</taxon>
        <taxon>Glomeraceae</taxon>
        <taxon>Rhizophagus</taxon>
    </lineage>
</organism>